<organism evidence="1 2">
    <name type="scientific">Actinoplanes teichomyceticus</name>
    <dbReference type="NCBI Taxonomy" id="1867"/>
    <lineage>
        <taxon>Bacteria</taxon>
        <taxon>Bacillati</taxon>
        <taxon>Actinomycetota</taxon>
        <taxon>Actinomycetes</taxon>
        <taxon>Micromonosporales</taxon>
        <taxon>Micromonosporaceae</taxon>
        <taxon>Actinoplanes</taxon>
    </lineage>
</organism>
<comment type="caution">
    <text evidence="1">The sequence shown here is derived from an EMBL/GenBank/DDBJ whole genome shotgun (WGS) entry which is preliminary data.</text>
</comment>
<dbReference type="Gene3D" id="1.10.287.1060">
    <property type="entry name" value="ESAT-6-like"/>
    <property type="match status" value="1"/>
</dbReference>
<gene>
    <name evidence="1" type="ORF">FHX34_102295</name>
</gene>
<proteinExistence type="predicted"/>
<dbReference type="EMBL" id="VIWY01000002">
    <property type="protein sequence ID" value="TWG23744.1"/>
    <property type="molecule type" value="Genomic_DNA"/>
</dbReference>
<dbReference type="AlphaFoldDB" id="A0A561WIS2"/>
<accession>A0A561WIS2</accession>
<evidence type="ECO:0000313" key="1">
    <source>
        <dbReference type="EMBL" id="TWG23744.1"/>
    </source>
</evidence>
<evidence type="ECO:0000313" key="2">
    <source>
        <dbReference type="Proteomes" id="UP000320239"/>
    </source>
</evidence>
<dbReference type="InterPro" id="IPR036689">
    <property type="entry name" value="ESAT-6-like_sf"/>
</dbReference>
<evidence type="ECO:0008006" key="3">
    <source>
        <dbReference type="Google" id="ProtNLM"/>
    </source>
</evidence>
<keyword evidence="2" id="KW-1185">Reference proteome</keyword>
<dbReference type="OrthoDB" id="3627085at2"/>
<protein>
    <recommendedName>
        <fullName evidence="3">Excreted virulence factor EspC (Type VII ESX diderm)</fullName>
    </recommendedName>
</protein>
<dbReference type="Proteomes" id="UP000320239">
    <property type="component" value="Unassembled WGS sequence"/>
</dbReference>
<sequence length="110" mass="11927">MTSEGMRVDPDALMASGDRIISAAQRIRGELVAFQSQLAAFGQPWGNDDLGSLIGEVYHAIYELAVDCYTENTGEIDEVGATTRVMAVNYLDTEESNTDMSQVYRDALGG</sequence>
<name>A0A561WIS2_ACTTI</name>
<dbReference type="RefSeq" id="WP_145830821.1">
    <property type="nucleotide sequence ID" value="NZ_BOMX01000039.1"/>
</dbReference>
<dbReference type="SUPFAM" id="SSF140453">
    <property type="entry name" value="EsxAB dimer-like"/>
    <property type="match status" value="1"/>
</dbReference>
<reference evidence="1 2" key="1">
    <citation type="submission" date="2019-06" db="EMBL/GenBank/DDBJ databases">
        <title>Sequencing the genomes of 1000 actinobacteria strains.</title>
        <authorList>
            <person name="Klenk H.-P."/>
        </authorList>
    </citation>
    <scope>NUCLEOTIDE SEQUENCE [LARGE SCALE GENOMIC DNA]</scope>
    <source>
        <strain evidence="1 2">DSM 43866</strain>
    </source>
</reference>